<dbReference type="Pfam" id="PF01418">
    <property type="entry name" value="HTH_6"/>
    <property type="match status" value="1"/>
</dbReference>
<keyword evidence="7" id="KW-1185">Reference proteome</keyword>
<evidence type="ECO:0000259" key="5">
    <source>
        <dbReference type="PROSITE" id="PS51464"/>
    </source>
</evidence>
<dbReference type="EMBL" id="LM995447">
    <property type="protein sequence ID" value="CDZ24220.1"/>
    <property type="molecule type" value="Genomic_DNA"/>
</dbReference>
<dbReference type="Gene3D" id="1.10.10.10">
    <property type="entry name" value="Winged helix-like DNA-binding domain superfamily/Winged helix DNA-binding domain"/>
    <property type="match status" value="1"/>
</dbReference>
<dbReference type="AlphaFoldDB" id="A0A078KSR6"/>
<dbReference type="GO" id="GO:0003700">
    <property type="term" value="F:DNA-binding transcription factor activity"/>
    <property type="evidence" value="ECO:0007669"/>
    <property type="project" value="InterPro"/>
</dbReference>
<evidence type="ECO:0000256" key="3">
    <source>
        <dbReference type="ARBA" id="ARBA00023163"/>
    </source>
</evidence>
<name>A0A078KSR6_9FIRM</name>
<dbReference type="InterPro" id="IPR047640">
    <property type="entry name" value="RpiR-like"/>
</dbReference>
<protein>
    <submittedName>
        <fullName evidence="6">RpiR family transcriptional regulator</fullName>
    </submittedName>
</protein>
<dbReference type="InterPro" id="IPR009057">
    <property type="entry name" value="Homeodomain-like_sf"/>
</dbReference>
<sequence length="297" mass="33300">MNKDLLSQIQSLYPTFSKGQKNIARFIIDHYEKAAFMTASKLGSIVGVSESTVVRFASELGYEGYPELQKSLQELTRSKLTSVQRIEVSTDRLGERDILEKVLNSDIEKIKKTIAELSRDDFNGAVNAIVNASKIYILGVRSASALANFLGLYFNYIFDHVVLINTTSGSEVFEQIMRINENDVVIGISFPRYSTRTVKALRFASDRGAKVIAITDSEISPIYRYATYKLIAKSDMASFVDSLVAPLSLINALIVAVGIKCKDQVYNTFSALERIWDEYGVYEKTDDENESDDENKE</sequence>
<reference evidence="7" key="1">
    <citation type="submission" date="2014-07" db="EMBL/GenBank/DDBJ databases">
        <authorList>
            <person name="Wibberg D."/>
        </authorList>
    </citation>
    <scope>NUCLEOTIDE SEQUENCE [LARGE SCALE GENOMIC DNA]</scope>
    <source>
        <strain evidence="7">DG5</strain>
    </source>
</reference>
<dbReference type="GO" id="GO:0003677">
    <property type="term" value="F:DNA binding"/>
    <property type="evidence" value="ECO:0007669"/>
    <property type="project" value="UniProtKB-KW"/>
</dbReference>
<evidence type="ECO:0000256" key="1">
    <source>
        <dbReference type="ARBA" id="ARBA00023015"/>
    </source>
</evidence>
<feature type="domain" description="HTH rpiR-type" evidence="4">
    <location>
        <begin position="3"/>
        <end position="79"/>
    </location>
</feature>
<evidence type="ECO:0000259" key="4">
    <source>
        <dbReference type="PROSITE" id="PS51071"/>
    </source>
</evidence>
<dbReference type="Proteomes" id="UP000032431">
    <property type="component" value="Chromosome I"/>
</dbReference>
<dbReference type="SUPFAM" id="SSF46689">
    <property type="entry name" value="Homeodomain-like"/>
    <property type="match status" value="1"/>
</dbReference>
<dbReference type="STRING" id="29343.CCDG5_1103"/>
<dbReference type="GO" id="GO:1901135">
    <property type="term" value="P:carbohydrate derivative metabolic process"/>
    <property type="evidence" value="ECO:0007669"/>
    <property type="project" value="InterPro"/>
</dbReference>
<dbReference type="CDD" id="cd05013">
    <property type="entry name" value="SIS_RpiR"/>
    <property type="match status" value="1"/>
</dbReference>
<dbReference type="GO" id="GO:0097367">
    <property type="term" value="F:carbohydrate derivative binding"/>
    <property type="evidence" value="ECO:0007669"/>
    <property type="project" value="InterPro"/>
</dbReference>
<dbReference type="InterPro" id="IPR001347">
    <property type="entry name" value="SIS_dom"/>
</dbReference>
<keyword evidence="2" id="KW-0238">DNA-binding</keyword>
<dbReference type="PANTHER" id="PTHR30514">
    <property type="entry name" value="GLUCOKINASE"/>
    <property type="match status" value="1"/>
</dbReference>
<dbReference type="InterPro" id="IPR036388">
    <property type="entry name" value="WH-like_DNA-bd_sf"/>
</dbReference>
<dbReference type="InterPro" id="IPR035472">
    <property type="entry name" value="RpiR-like_SIS"/>
</dbReference>
<dbReference type="PROSITE" id="PS51464">
    <property type="entry name" value="SIS"/>
    <property type="match status" value="1"/>
</dbReference>
<dbReference type="InterPro" id="IPR046348">
    <property type="entry name" value="SIS_dom_sf"/>
</dbReference>
<feature type="domain" description="SIS" evidence="5">
    <location>
        <begin position="125"/>
        <end position="264"/>
    </location>
</feature>
<dbReference type="Gene3D" id="3.40.50.10490">
    <property type="entry name" value="Glucose-6-phosphate isomerase like protein, domain 1"/>
    <property type="match status" value="1"/>
</dbReference>
<keyword evidence="3" id="KW-0804">Transcription</keyword>
<proteinExistence type="predicted"/>
<dbReference type="PROSITE" id="PS51071">
    <property type="entry name" value="HTH_RPIR"/>
    <property type="match status" value="1"/>
</dbReference>
<dbReference type="Pfam" id="PF01380">
    <property type="entry name" value="SIS"/>
    <property type="match status" value="1"/>
</dbReference>
<organism evidence="6 7">
    <name type="scientific">[Clostridium] cellulosi</name>
    <dbReference type="NCBI Taxonomy" id="29343"/>
    <lineage>
        <taxon>Bacteria</taxon>
        <taxon>Bacillati</taxon>
        <taxon>Bacillota</taxon>
        <taxon>Clostridia</taxon>
        <taxon>Eubacteriales</taxon>
        <taxon>Oscillospiraceae</taxon>
        <taxon>Oscillospiraceae incertae sedis</taxon>
    </lineage>
</organism>
<dbReference type="HOGENOM" id="CLU_055769_1_1_9"/>
<evidence type="ECO:0000313" key="7">
    <source>
        <dbReference type="Proteomes" id="UP000032431"/>
    </source>
</evidence>
<dbReference type="PANTHER" id="PTHR30514:SF18">
    <property type="entry name" value="RPIR-FAMILY TRANSCRIPTIONAL REGULATOR"/>
    <property type="match status" value="1"/>
</dbReference>
<keyword evidence="1" id="KW-0805">Transcription regulation</keyword>
<dbReference type="OrthoDB" id="2930at2"/>
<dbReference type="InterPro" id="IPR000281">
    <property type="entry name" value="HTH_RpiR"/>
</dbReference>
<dbReference type="KEGG" id="ccel:CCDG5_1103"/>
<dbReference type="SUPFAM" id="SSF53697">
    <property type="entry name" value="SIS domain"/>
    <property type="match status" value="1"/>
</dbReference>
<accession>A0A078KSR6</accession>
<gene>
    <name evidence="6" type="ORF">CCDG5_1103</name>
</gene>
<evidence type="ECO:0000256" key="2">
    <source>
        <dbReference type="ARBA" id="ARBA00023125"/>
    </source>
</evidence>
<dbReference type="PATRIC" id="fig|29343.3.peg.1162"/>
<evidence type="ECO:0000313" key="6">
    <source>
        <dbReference type="EMBL" id="CDZ24220.1"/>
    </source>
</evidence>